<dbReference type="InterPro" id="IPR027469">
    <property type="entry name" value="Cation_efflux_TMD_sf"/>
</dbReference>
<feature type="transmembrane region" description="Helical" evidence="8">
    <location>
        <begin position="206"/>
        <end position="233"/>
    </location>
</feature>
<feature type="signal peptide" evidence="9">
    <location>
        <begin position="1"/>
        <end position="24"/>
    </location>
</feature>
<reference evidence="11" key="1">
    <citation type="submission" date="2022-07" db="EMBL/GenBank/DDBJ databases">
        <title>Genome Sequence of Leucocoprinus birnbaumii.</title>
        <authorList>
            <person name="Buettner E."/>
        </authorList>
    </citation>
    <scope>NUCLEOTIDE SEQUENCE</scope>
    <source>
        <strain evidence="11">VT141</strain>
    </source>
</reference>
<accession>A0AAD5VU06</accession>
<comment type="similarity">
    <text evidence="2">Belongs to the cation diffusion facilitator (CDF) transporter (TC 2.A.4) family. SLC30A subfamily.</text>
</comment>
<dbReference type="AlphaFoldDB" id="A0AAD5VU06"/>
<keyword evidence="9" id="KW-0732">Signal</keyword>
<feature type="transmembrane region" description="Helical" evidence="8">
    <location>
        <begin position="94"/>
        <end position="116"/>
    </location>
</feature>
<evidence type="ECO:0000256" key="9">
    <source>
        <dbReference type="SAM" id="SignalP"/>
    </source>
</evidence>
<dbReference type="GO" id="GO:0006882">
    <property type="term" value="P:intracellular zinc ion homeostasis"/>
    <property type="evidence" value="ECO:0007669"/>
    <property type="project" value="TreeGrafter"/>
</dbReference>
<evidence type="ECO:0000313" key="11">
    <source>
        <dbReference type="EMBL" id="KAJ3565184.1"/>
    </source>
</evidence>
<evidence type="ECO:0000256" key="7">
    <source>
        <dbReference type="SAM" id="MobiDB-lite"/>
    </source>
</evidence>
<evidence type="ECO:0000256" key="4">
    <source>
        <dbReference type="ARBA" id="ARBA00022833"/>
    </source>
</evidence>
<dbReference type="Pfam" id="PF01545">
    <property type="entry name" value="Cation_efflux"/>
    <property type="match status" value="1"/>
</dbReference>
<dbReference type="PANTHER" id="PTHR45820">
    <property type="entry name" value="FI23527P1"/>
    <property type="match status" value="1"/>
</dbReference>
<feature type="transmembrane region" description="Helical" evidence="8">
    <location>
        <begin position="40"/>
        <end position="60"/>
    </location>
</feature>
<protein>
    <recommendedName>
        <fullName evidence="10">Cation efflux protein transmembrane domain-containing protein</fullName>
    </recommendedName>
</protein>
<evidence type="ECO:0000313" key="12">
    <source>
        <dbReference type="Proteomes" id="UP001213000"/>
    </source>
</evidence>
<comment type="subcellular location">
    <subcellularLocation>
        <location evidence="1">Membrane</location>
        <topology evidence="1">Multi-pass membrane protein</topology>
    </subcellularLocation>
</comment>
<comment type="caution">
    <text evidence="11">The sequence shown here is derived from an EMBL/GenBank/DDBJ whole genome shotgun (WGS) entry which is preliminary data.</text>
</comment>
<evidence type="ECO:0000256" key="2">
    <source>
        <dbReference type="ARBA" id="ARBA00008873"/>
    </source>
</evidence>
<dbReference type="GO" id="GO:0005385">
    <property type="term" value="F:zinc ion transmembrane transporter activity"/>
    <property type="evidence" value="ECO:0007669"/>
    <property type="project" value="TreeGrafter"/>
</dbReference>
<proteinExistence type="inferred from homology"/>
<dbReference type="InterPro" id="IPR058533">
    <property type="entry name" value="Cation_efflux_TM"/>
</dbReference>
<dbReference type="PANTHER" id="PTHR45820:SF5">
    <property type="entry name" value="DIFFUSION FACILITATOR FAMILY METAL ION TRANSPORTER, PUTATIVE-RELATED"/>
    <property type="match status" value="1"/>
</dbReference>
<organism evidence="11 12">
    <name type="scientific">Leucocoprinus birnbaumii</name>
    <dbReference type="NCBI Taxonomy" id="56174"/>
    <lineage>
        <taxon>Eukaryota</taxon>
        <taxon>Fungi</taxon>
        <taxon>Dikarya</taxon>
        <taxon>Basidiomycota</taxon>
        <taxon>Agaricomycotina</taxon>
        <taxon>Agaricomycetes</taxon>
        <taxon>Agaricomycetidae</taxon>
        <taxon>Agaricales</taxon>
        <taxon>Agaricineae</taxon>
        <taxon>Agaricaceae</taxon>
        <taxon>Leucocoprinus</taxon>
    </lineage>
</organism>
<keyword evidence="3 8" id="KW-0812">Transmembrane</keyword>
<dbReference type="SUPFAM" id="SSF161111">
    <property type="entry name" value="Cation efflux protein transmembrane domain-like"/>
    <property type="match status" value="1"/>
</dbReference>
<name>A0AAD5VU06_9AGAR</name>
<evidence type="ECO:0000256" key="5">
    <source>
        <dbReference type="ARBA" id="ARBA00022989"/>
    </source>
</evidence>
<gene>
    <name evidence="11" type="ORF">NP233_g7798</name>
</gene>
<evidence type="ECO:0000259" key="10">
    <source>
        <dbReference type="Pfam" id="PF01545"/>
    </source>
</evidence>
<dbReference type="GO" id="GO:0016020">
    <property type="term" value="C:membrane"/>
    <property type="evidence" value="ECO:0007669"/>
    <property type="project" value="UniProtKB-SubCell"/>
</dbReference>
<feature type="transmembrane region" description="Helical" evidence="8">
    <location>
        <begin position="245"/>
        <end position="267"/>
    </location>
</feature>
<dbReference type="EMBL" id="JANIEX010000593">
    <property type="protein sequence ID" value="KAJ3565184.1"/>
    <property type="molecule type" value="Genomic_DNA"/>
</dbReference>
<feature type="domain" description="Cation efflux protein transmembrane" evidence="10">
    <location>
        <begin position="80"/>
        <end position="274"/>
    </location>
</feature>
<evidence type="ECO:0000256" key="8">
    <source>
        <dbReference type="SAM" id="Phobius"/>
    </source>
</evidence>
<keyword evidence="4" id="KW-0862">Zinc</keyword>
<feature type="transmembrane region" description="Helical" evidence="8">
    <location>
        <begin position="128"/>
        <end position="150"/>
    </location>
</feature>
<keyword evidence="6 8" id="KW-0472">Membrane</keyword>
<dbReference type="Gene3D" id="1.20.1510.10">
    <property type="entry name" value="Cation efflux protein transmembrane domain"/>
    <property type="match status" value="1"/>
</dbReference>
<dbReference type="NCBIfam" id="TIGR01297">
    <property type="entry name" value="CDF"/>
    <property type="match status" value="1"/>
</dbReference>
<evidence type="ECO:0000256" key="3">
    <source>
        <dbReference type="ARBA" id="ARBA00022692"/>
    </source>
</evidence>
<dbReference type="InterPro" id="IPR002524">
    <property type="entry name" value="Cation_efflux"/>
</dbReference>
<keyword evidence="12" id="KW-1185">Reference proteome</keyword>
<dbReference type="Proteomes" id="UP001213000">
    <property type="component" value="Unassembled WGS sequence"/>
</dbReference>
<feature type="chain" id="PRO_5042257887" description="Cation efflux protein transmembrane domain-containing protein" evidence="9">
    <location>
        <begin position="25"/>
        <end position="297"/>
    </location>
</feature>
<feature type="region of interest" description="Disordered" evidence="7">
    <location>
        <begin position="158"/>
        <end position="177"/>
    </location>
</feature>
<sequence>MQNTTRIGVVLLITFAFFIAETAGFKTQSLALIADALHYFTYVVAYSIAFIAAYVSYPLFTSTNRVPNRSRDRKYQDRGEHSSRFTFVFNRAELVGTFFNGAFLLALALSVFLQSLERFANVEVIEEPFWVFIVGCVGLGLNTICALVIYGKIPQHHDDDDEDTPQGSTSIPGPEKRTAGDLIPTNIHAKHNHTINPPVIESRRNIALLGVMIHILGDALNNIGVIIAAFIMWKKEEPHSQSRFYADPVASALISLVIFAEAIHLTLKSGRILLEASPLHLDLEKIKEDLLTVSTSF</sequence>
<evidence type="ECO:0000256" key="1">
    <source>
        <dbReference type="ARBA" id="ARBA00004141"/>
    </source>
</evidence>
<evidence type="ECO:0000256" key="6">
    <source>
        <dbReference type="ARBA" id="ARBA00023136"/>
    </source>
</evidence>
<keyword evidence="5 8" id="KW-1133">Transmembrane helix</keyword>